<dbReference type="RefSeq" id="WP_066878693.1">
    <property type="nucleotide sequence ID" value="NZ_LNQB01000099.1"/>
</dbReference>
<dbReference type="OrthoDB" id="9809746at2"/>
<evidence type="ECO:0000259" key="1">
    <source>
        <dbReference type="PROSITE" id="PS51352"/>
    </source>
</evidence>
<keyword evidence="3" id="KW-1185">Reference proteome</keyword>
<evidence type="ECO:0000313" key="2">
    <source>
        <dbReference type="EMBL" id="OAP35708.1"/>
    </source>
</evidence>
<dbReference type="InterPro" id="IPR036249">
    <property type="entry name" value="Thioredoxin-like_sf"/>
</dbReference>
<dbReference type="GO" id="GO:0016209">
    <property type="term" value="F:antioxidant activity"/>
    <property type="evidence" value="ECO:0007669"/>
    <property type="project" value="InterPro"/>
</dbReference>
<dbReference type="InterPro" id="IPR000866">
    <property type="entry name" value="AhpC/TSA"/>
</dbReference>
<accession>A0A178XKF6</accession>
<protein>
    <submittedName>
        <fullName evidence="2">Peroxiredoxin</fullName>
    </submittedName>
</protein>
<dbReference type="Gene3D" id="3.40.30.10">
    <property type="entry name" value="Glutaredoxin"/>
    <property type="match status" value="1"/>
</dbReference>
<dbReference type="SUPFAM" id="SSF52833">
    <property type="entry name" value="Thioredoxin-like"/>
    <property type="match status" value="1"/>
</dbReference>
<evidence type="ECO:0000313" key="3">
    <source>
        <dbReference type="Proteomes" id="UP000078507"/>
    </source>
</evidence>
<sequence>MAEYRSPGPLQPGDRAPNVVLDAITREGKIAIDDFRGRKALLVGLFRGLHCPFCRRHIAAMAQLKGALNEKGVESLTVVNTPIERARLYFRYHPLPNLLAAADPERISHRAFGLPNPEFTEDEDEWPHRLSMRTMMSMRVDLPGELPEPMNPIAASEYLDKTDGYEMTDDDSRMAATGMGQLVGQFLLDRDGVVRWCFTEATPDGSNMFRAPAPEEVMSAASQVTH</sequence>
<dbReference type="PROSITE" id="PS51352">
    <property type="entry name" value="THIOREDOXIN_2"/>
    <property type="match status" value="1"/>
</dbReference>
<comment type="caution">
    <text evidence="2">The sequence shown here is derived from an EMBL/GenBank/DDBJ whole genome shotgun (WGS) entry which is preliminary data.</text>
</comment>
<dbReference type="CDD" id="cd02970">
    <property type="entry name" value="PRX_like2"/>
    <property type="match status" value="1"/>
</dbReference>
<feature type="domain" description="Thioredoxin" evidence="1">
    <location>
        <begin position="10"/>
        <end position="226"/>
    </location>
</feature>
<proteinExistence type="predicted"/>
<organism evidence="2 3">
    <name type="scientific">Sinorhizobium saheli</name>
    <dbReference type="NCBI Taxonomy" id="36856"/>
    <lineage>
        <taxon>Bacteria</taxon>
        <taxon>Pseudomonadati</taxon>
        <taxon>Pseudomonadota</taxon>
        <taxon>Alphaproteobacteria</taxon>
        <taxon>Hyphomicrobiales</taxon>
        <taxon>Rhizobiaceae</taxon>
        <taxon>Sinorhizobium/Ensifer group</taxon>
        <taxon>Sinorhizobium</taxon>
    </lineage>
</organism>
<gene>
    <name evidence="2" type="ORF">ATB98_02320</name>
</gene>
<reference evidence="2 3" key="1">
    <citation type="submission" date="2015-11" db="EMBL/GenBank/DDBJ databases">
        <title>Ensifer anhuiense sp. nov., an effective nitrogen fixation bacterium with Glycine soja.</title>
        <authorList>
            <person name="Yan H."/>
            <person name="Chen W."/>
        </authorList>
    </citation>
    <scope>NUCLEOTIDE SEQUENCE [LARGE SCALE GENOMIC DNA]</scope>
    <source>
        <strain evidence="2 3">LMG 7837</strain>
    </source>
</reference>
<dbReference type="EMBL" id="LNQB01000099">
    <property type="protein sequence ID" value="OAP35708.1"/>
    <property type="molecule type" value="Genomic_DNA"/>
</dbReference>
<dbReference type="AlphaFoldDB" id="A0A178XKF6"/>
<dbReference type="InterPro" id="IPR013766">
    <property type="entry name" value="Thioredoxin_domain"/>
</dbReference>
<dbReference type="STRING" id="36856.ATB98_02320"/>
<name>A0A178XKF6_SINSA</name>
<dbReference type="GO" id="GO:0016491">
    <property type="term" value="F:oxidoreductase activity"/>
    <property type="evidence" value="ECO:0007669"/>
    <property type="project" value="InterPro"/>
</dbReference>
<dbReference type="Proteomes" id="UP000078507">
    <property type="component" value="Unassembled WGS sequence"/>
</dbReference>
<dbReference type="Pfam" id="PF00578">
    <property type="entry name" value="AhpC-TSA"/>
    <property type="match status" value="1"/>
</dbReference>